<evidence type="ECO:0000313" key="2">
    <source>
        <dbReference type="EMBL" id="KAF9466392.1"/>
    </source>
</evidence>
<evidence type="ECO:0000256" key="1">
    <source>
        <dbReference type="SAM" id="MobiDB-lite"/>
    </source>
</evidence>
<comment type="caution">
    <text evidence="2">The sequence shown here is derived from an EMBL/GenBank/DDBJ whole genome shotgun (WGS) entry which is preliminary data.</text>
</comment>
<feature type="compositionally biased region" description="Basic and acidic residues" evidence="1">
    <location>
        <begin position="102"/>
        <end position="117"/>
    </location>
</feature>
<feature type="region of interest" description="Disordered" evidence="1">
    <location>
        <begin position="1"/>
        <end position="50"/>
    </location>
</feature>
<reference evidence="2" key="1">
    <citation type="submission" date="2020-11" db="EMBL/GenBank/DDBJ databases">
        <authorList>
            <consortium name="DOE Joint Genome Institute"/>
            <person name="Ahrendt S."/>
            <person name="Riley R."/>
            <person name="Andreopoulos W."/>
            <person name="Labutti K."/>
            <person name="Pangilinan J."/>
            <person name="Ruiz-Duenas F.J."/>
            <person name="Barrasa J.M."/>
            <person name="Sanchez-Garcia M."/>
            <person name="Camarero S."/>
            <person name="Miyauchi S."/>
            <person name="Serrano A."/>
            <person name="Linde D."/>
            <person name="Babiker R."/>
            <person name="Drula E."/>
            <person name="Ayuso-Fernandez I."/>
            <person name="Pacheco R."/>
            <person name="Padilla G."/>
            <person name="Ferreira P."/>
            <person name="Barriuso J."/>
            <person name="Kellner H."/>
            <person name="Castanera R."/>
            <person name="Alfaro M."/>
            <person name="Ramirez L."/>
            <person name="Pisabarro A.G."/>
            <person name="Kuo A."/>
            <person name="Tritt A."/>
            <person name="Lipzen A."/>
            <person name="He G."/>
            <person name="Yan M."/>
            <person name="Ng V."/>
            <person name="Cullen D."/>
            <person name="Martin F."/>
            <person name="Rosso M.-N."/>
            <person name="Henrissat B."/>
            <person name="Hibbett D."/>
            <person name="Martinez A.T."/>
            <person name="Grigoriev I.V."/>
        </authorList>
    </citation>
    <scope>NUCLEOTIDE SEQUENCE</scope>
    <source>
        <strain evidence="2">CBS 247.69</strain>
    </source>
</reference>
<feature type="region of interest" description="Disordered" evidence="1">
    <location>
        <begin position="55"/>
        <end position="74"/>
    </location>
</feature>
<accession>A0A9P5YCR9</accession>
<dbReference type="OrthoDB" id="2675274at2759"/>
<dbReference type="EMBL" id="MU150242">
    <property type="protein sequence ID" value="KAF9466392.1"/>
    <property type="molecule type" value="Genomic_DNA"/>
</dbReference>
<feature type="compositionally biased region" description="Low complexity" evidence="1">
    <location>
        <begin position="91"/>
        <end position="101"/>
    </location>
</feature>
<dbReference type="AlphaFoldDB" id="A0A9P5YCR9"/>
<evidence type="ECO:0000313" key="3">
    <source>
        <dbReference type="Proteomes" id="UP000807353"/>
    </source>
</evidence>
<protein>
    <submittedName>
        <fullName evidence="2">Uncharacterized protein</fullName>
    </submittedName>
</protein>
<dbReference type="Proteomes" id="UP000807353">
    <property type="component" value="Unassembled WGS sequence"/>
</dbReference>
<keyword evidence="3" id="KW-1185">Reference proteome</keyword>
<feature type="region of interest" description="Disordered" evidence="1">
    <location>
        <begin position="83"/>
        <end position="131"/>
    </location>
</feature>
<feature type="compositionally biased region" description="Low complexity" evidence="1">
    <location>
        <begin position="1"/>
        <end position="16"/>
    </location>
</feature>
<name>A0A9P5YCR9_9AGAR</name>
<feature type="compositionally biased region" description="Basic residues" evidence="1">
    <location>
        <begin position="17"/>
        <end position="29"/>
    </location>
</feature>
<proteinExistence type="predicted"/>
<sequence length="163" mass="18218">MFASTADTSDLSSRSSSSKHHTSRRRSLRIPHQSLNVPIPPTLLQSPYLNSPQSIFQRAVSTPRHPNAEDEQWLQDTVPLSLDVRDDHTQRASSSQSSHTSDTSREERARSQDDRIPSHNAPPSPPLVRWRGASTITPSTWLSQTKSRSAPCLVDHGYFIDPT</sequence>
<organism evidence="2 3">
    <name type="scientific">Collybia nuda</name>
    <dbReference type="NCBI Taxonomy" id="64659"/>
    <lineage>
        <taxon>Eukaryota</taxon>
        <taxon>Fungi</taxon>
        <taxon>Dikarya</taxon>
        <taxon>Basidiomycota</taxon>
        <taxon>Agaricomycotina</taxon>
        <taxon>Agaricomycetes</taxon>
        <taxon>Agaricomycetidae</taxon>
        <taxon>Agaricales</taxon>
        <taxon>Tricholomatineae</taxon>
        <taxon>Clitocybaceae</taxon>
        <taxon>Collybia</taxon>
    </lineage>
</organism>
<gene>
    <name evidence="2" type="ORF">BDZ94DRAFT_1251842</name>
</gene>